<dbReference type="EMBL" id="JAERRB010000001">
    <property type="protein sequence ID" value="MBL0739862.1"/>
    <property type="molecule type" value="Genomic_DNA"/>
</dbReference>
<reference evidence="2 3" key="1">
    <citation type="submission" date="2021-01" db="EMBL/GenBank/DDBJ databases">
        <title>Chryseolinea sp. Jin1 Genome sequencing and assembly.</title>
        <authorList>
            <person name="Kim I."/>
        </authorList>
    </citation>
    <scope>NUCLEOTIDE SEQUENCE [LARGE SCALE GENOMIC DNA]</scope>
    <source>
        <strain evidence="2 3">Jin1</strain>
    </source>
</reference>
<name>A0ABS1KKW4_9BACT</name>
<evidence type="ECO:0000259" key="1">
    <source>
        <dbReference type="Pfam" id="PF13372"/>
    </source>
</evidence>
<feature type="domain" description="Alginate export" evidence="1">
    <location>
        <begin position="41"/>
        <end position="421"/>
    </location>
</feature>
<accession>A0ABS1KKW4</accession>
<keyword evidence="3" id="KW-1185">Reference proteome</keyword>
<organism evidence="2 3">
    <name type="scientific">Chryseolinea lacunae</name>
    <dbReference type="NCBI Taxonomy" id="2801331"/>
    <lineage>
        <taxon>Bacteria</taxon>
        <taxon>Pseudomonadati</taxon>
        <taxon>Bacteroidota</taxon>
        <taxon>Cytophagia</taxon>
        <taxon>Cytophagales</taxon>
        <taxon>Fulvivirgaceae</taxon>
        <taxon>Chryseolinea</taxon>
    </lineage>
</organism>
<dbReference type="Pfam" id="PF13372">
    <property type="entry name" value="Alginate_exp"/>
    <property type="match status" value="1"/>
</dbReference>
<protein>
    <submittedName>
        <fullName evidence="2">Alginate export family protein</fullName>
    </submittedName>
</protein>
<evidence type="ECO:0000313" key="2">
    <source>
        <dbReference type="EMBL" id="MBL0739862.1"/>
    </source>
</evidence>
<dbReference type="InterPro" id="IPR053728">
    <property type="entry name" value="Alginate_Permeability_Chnl"/>
</dbReference>
<evidence type="ECO:0000313" key="3">
    <source>
        <dbReference type="Proteomes" id="UP000613030"/>
    </source>
</evidence>
<gene>
    <name evidence="2" type="ORF">JI741_01470</name>
</gene>
<sequence>MAQQAFKHLRYDENYSFLKDSSRSWYEQMKYMPRQPSAKSYLSFGGEVRYQYFKFNNEAWGDAPEDIDGYLLNRLLLHADLHLGRRVRVFTQLQSSVAAGRIDPSPVEMNPLDLHQIFLDVALASSAEWSVVSRVGRQEFNYGSSRLVSTREGPNNRQSFDAAKVMLKHGHVKADVFFADYVQSRDGIFDDKFLNDNVKFGGAYFTATDIPVLKNVDVYYLGIEKKKTTWSDVTGHERRHSVGTRLWSSASRLQYDVEAVFQFGDMEDNSIRAWTLSYNLNYALGKGDAAPTIGLKTELISGDKNKGDGKINSFNPLYPRGAYFGYAALIGPSNLFDIHPSLALPLCTSLSFSLDYDIFWRYSSDDGIYNPGTQVIYPSGDSRDRFIGHQISGTFEFAPNKFIYLRSETTWFKSGEYLKAVGSGKDIFYTGITTTFRF</sequence>
<comment type="caution">
    <text evidence="2">The sequence shown here is derived from an EMBL/GenBank/DDBJ whole genome shotgun (WGS) entry which is preliminary data.</text>
</comment>
<dbReference type="Gene3D" id="2.40.160.100">
    <property type="match status" value="1"/>
</dbReference>
<dbReference type="Proteomes" id="UP000613030">
    <property type="component" value="Unassembled WGS sequence"/>
</dbReference>
<dbReference type="InterPro" id="IPR025388">
    <property type="entry name" value="Alginate_export_dom"/>
</dbReference>
<proteinExistence type="predicted"/>